<name>A0A5C5Y7N8_9PLAN</name>
<dbReference type="Gene3D" id="2.140.10.10">
    <property type="entry name" value="Quinoprotein alcohol dehydrogenase-like superfamily"/>
    <property type="match status" value="1"/>
</dbReference>
<dbReference type="PANTHER" id="PTHR34512:SF30">
    <property type="entry name" value="OUTER MEMBRANE PROTEIN ASSEMBLY FACTOR BAMB"/>
    <property type="match status" value="1"/>
</dbReference>
<dbReference type="InterPro" id="IPR015943">
    <property type="entry name" value="WD40/YVTN_repeat-like_dom_sf"/>
</dbReference>
<dbReference type="Proteomes" id="UP000317238">
    <property type="component" value="Unassembled WGS sequence"/>
</dbReference>
<proteinExistence type="predicted"/>
<evidence type="ECO:0000256" key="1">
    <source>
        <dbReference type="SAM" id="SignalP"/>
    </source>
</evidence>
<keyword evidence="1" id="KW-0732">Signal</keyword>
<feature type="domain" description="Pyrrolo-quinoline quinone repeat" evidence="2">
    <location>
        <begin position="78"/>
        <end position="263"/>
    </location>
</feature>
<evidence type="ECO:0000259" key="2">
    <source>
        <dbReference type="Pfam" id="PF13360"/>
    </source>
</evidence>
<dbReference type="RefSeq" id="WP_197203755.1">
    <property type="nucleotide sequence ID" value="NZ_SJPL01000001.1"/>
</dbReference>
<dbReference type="PANTHER" id="PTHR34512">
    <property type="entry name" value="CELL SURFACE PROTEIN"/>
    <property type="match status" value="1"/>
</dbReference>
<dbReference type="InterPro" id="IPR011047">
    <property type="entry name" value="Quinoprotein_ADH-like_sf"/>
</dbReference>
<gene>
    <name evidence="3" type="ORF">Pan14r_36400</name>
</gene>
<dbReference type="EMBL" id="SJPL01000001">
    <property type="protein sequence ID" value="TWT71330.1"/>
    <property type="molecule type" value="Genomic_DNA"/>
</dbReference>
<dbReference type="Gene3D" id="2.130.10.10">
    <property type="entry name" value="YVTN repeat-like/Quinoprotein amine dehydrogenase"/>
    <property type="match status" value="1"/>
</dbReference>
<dbReference type="SUPFAM" id="SSF50998">
    <property type="entry name" value="Quinoprotein alcohol dehydrogenase-like"/>
    <property type="match status" value="1"/>
</dbReference>
<evidence type="ECO:0000313" key="3">
    <source>
        <dbReference type="EMBL" id="TWT71330.1"/>
    </source>
</evidence>
<feature type="domain" description="Pyrrolo-quinoline quinone repeat" evidence="2">
    <location>
        <begin position="331"/>
        <end position="441"/>
    </location>
</feature>
<evidence type="ECO:0000313" key="4">
    <source>
        <dbReference type="Proteomes" id="UP000317238"/>
    </source>
</evidence>
<comment type="caution">
    <text evidence="3">The sequence shown here is derived from an EMBL/GenBank/DDBJ whole genome shotgun (WGS) entry which is preliminary data.</text>
</comment>
<organism evidence="3 4">
    <name type="scientific">Crateriforma conspicua</name>
    <dbReference type="NCBI Taxonomy" id="2527996"/>
    <lineage>
        <taxon>Bacteria</taxon>
        <taxon>Pseudomonadati</taxon>
        <taxon>Planctomycetota</taxon>
        <taxon>Planctomycetia</taxon>
        <taxon>Planctomycetales</taxon>
        <taxon>Planctomycetaceae</taxon>
        <taxon>Crateriforma</taxon>
    </lineage>
</organism>
<dbReference type="InterPro" id="IPR002372">
    <property type="entry name" value="PQQ_rpt_dom"/>
</dbReference>
<reference evidence="3 4" key="1">
    <citation type="submission" date="2019-02" db="EMBL/GenBank/DDBJ databases">
        <title>Deep-cultivation of Planctomycetes and their phenomic and genomic characterization uncovers novel biology.</title>
        <authorList>
            <person name="Wiegand S."/>
            <person name="Jogler M."/>
            <person name="Boedeker C."/>
            <person name="Pinto D."/>
            <person name="Vollmers J."/>
            <person name="Rivas-Marin E."/>
            <person name="Kohn T."/>
            <person name="Peeters S.H."/>
            <person name="Heuer A."/>
            <person name="Rast P."/>
            <person name="Oberbeckmann S."/>
            <person name="Bunk B."/>
            <person name="Jeske O."/>
            <person name="Meyerdierks A."/>
            <person name="Storesund J.E."/>
            <person name="Kallscheuer N."/>
            <person name="Luecker S."/>
            <person name="Lage O.M."/>
            <person name="Pohl T."/>
            <person name="Merkel B.J."/>
            <person name="Hornburger P."/>
            <person name="Mueller R.-W."/>
            <person name="Bruemmer F."/>
            <person name="Labrenz M."/>
            <person name="Spormann A.M."/>
            <person name="Op Den Camp H."/>
            <person name="Overmann J."/>
            <person name="Amann R."/>
            <person name="Jetten M.S.M."/>
            <person name="Mascher T."/>
            <person name="Medema M.H."/>
            <person name="Devos D.P."/>
            <person name="Kaster A.-K."/>
            <person name="Ovreas L."/>
            <person name="Rohde M."/>
            <person name="Galperin M.Y."/>
            <person name="Jogler C."/>
        </authorList>
    </citation>
    <scope>NUCLEOTIDE SEQUENCE [LARGE SCALE GENOMIC DNA]</scope>
    <source>
        <strain evidence="3 4">Pan14r</strain>
    </source>
</reference>
<accession>A0A5C5Y7N8</accession>
<feature type="chain" id="PRO_5022834669" evidence="1">
    <location>
        <begin position="31"/>
        <end position="451"/>
    </location>
</feature>
<keyword evidence="4" id="KW-1185">Reference proteome</keyword>
<sequence precursor="true">MIDLPARRFRCTVAFVIAGCLSVPPTVVVAQTAHQHPLSSQVPWPTKSGPSANGTVPTTMAGRIWKTWDWKSGQGIDWTTSLEHGGHSTPVVGSGRIWLTSATDDGKRQFITAVDSASGKVVHHRMLFQNNTPEPLGNPVNNYAAPTPYLEPNAVYVHFGTYGTARLDVESGATVWQRRDINVRHFRGPGSSPVVVGNLVILTFDGIDHQFVTALDKHTGRTVWTTPRSTDFGDLDDDGRPLRDGDLRKAFGTPAVFRRGDQTQIVSVGSRAAFGYDAETGEEIWTVRHDDYNASAQPLVYRDMVIINTGSRGAELMAIRIDDSTVGDVTDSHVVWNHDRGNARLSYPVLCDDMVIWITDSGVATAVDATEGFELWKHRIGGNYVASPLVDGDTVYFFNSDGQCIIAKVDHDGLTEQRRNTIGESMTASPAVSGDGLILRAGKTLAKITVH</sequence>
<protein>
    <submittedName>
        <fullName evidence="3">Outer membrane biogenesis protein BamB</fullName>
    </submittedName>
</protein>
<dbReference type="AlphaFoldDB" id="A0A5C5Y7N8"/>
<dbReference type="Pfam" id="PF13360">
    <property type="entry name" value="PQQ_2"/>
    <property type="match status" value="2"/>
</dbReference>
<feature type="signal peptide" evidence="1">
    <location>
        <begin position="1"/>
        <end position="30"/>
    </location>
</feature>